<dbReference type="InterPro" id="IPR013328">
    <property type="entry name" value="6PGD_dom2"/>
</dbReference>
<evidence type="ECO:0000256" key="3">
    <source>
        <dbReference type="ARBA" id="ARBA00023002"/>
    </source>
</evidence>
<gene>
    <name evidence="7" type="ORF">OHC33_010939</name>
</gene>
<dbReference type="PANTHER" id="PTHR21708:SF30">
    <property type="entry name" value="2-DEHYDROPANTOATE 2-REDUCTASE-RELATED"/>
    <property type="match status" value="1"/>
</dbReference>
<dbReference type="GO" id="GO:0008677">
    <property type="term" value="F:2-dehydropantoate 2-reductase activity"/>
    <property type="evidence" value="ECO:0007669"/>
    <property type="project" value="UniProtKB-EC"/>
</dbReference>
<comment type="caution">
    <text evidence="7">The sequence shown here is derived from an EMBL/GenBank/DDBJ whole genome shotgun (WGS) entry which is preliminary data.</text>
</comment>
<dbReference type="EC" id="1.1.1.169" evidence="4"/>
<feature type="domain" description="Ketopantoate reductase N-terminal" evidence="5">
    <location>
        <begin position="9"/>
        <end position="166"/>
    </location>
</feature>
<comment type="similarity">
    <text evidence="1 4">Belongs to the ketopantoate reductase family.</text>
</comment>
<reference evidence="7 8" key="1">
    <citation type="submission" date="2022-12" db="EMBL/GenBank/DDBJ databases">
        <title>Genomic features and morphological characterization of a novel Knufia sp. strain isolated from spacecraft assembly facility.</title>
        <authorList>
            <person name="Teixeira M."/>
            <person name="Chander A.M."/>
            <person name="Stajich J.E."/>
            <person name="Venkateswaran K."/>
        </authorList>
    </citation>
    <scope>NUCLEOTIDE SEQUENCE [LARGE SCALE GENOMIC DNA]</scope>
    <source>
        <strain evidence="7 8">FJI-L2-BK-P2</strain>
    </source>
</reference>
<evidence type="ECO:0000256" key="4">
    <source>
        <dbReference type="RuleBase" id="RU362068"/>
    </source>
</evidence>
<keyword evidence="8" id="KW-1185">Reference proteome</keyword>
<dbReference type="EMBL" id="JAKLMC020000055">
    <property type="protein sequence ID" value="KAK5948011.1"/>
    <property type="molecule type" value="Genomic_DNA"/>
</dbReference>
<evidence type="ECO:0000259" key="5">
    <source>
        <dbReference type="Pfam" id="PF02558"/>
    </source>
</evidence>
<organism evidence="7 8">
    <name type="scientific">Knufia fluminis</name>
    <dbReference type="NCBI Taxonomy" id="191047"/>
    <lineage>
        <taxon>Eukaryota</taxon>
        <taxon>Fungi</taxon>
        <taxon>Dikarya</taxon>
        <taxon>Ascomycota</taxon>
        <taxon>Pezizomycotina</taxon>
        <taxon>Eurotiomycetes</taxon>
        <taxon>Chaetothyriomycetidae</taxon>
        <taxon>Chaetothyriales</taxon>
        <taxon>Trichomeriaceae</taxon>
        <taxon>Knufia</taxon>
    </lineage>
</organism>
<name>A0AAN8EXT2_9EURO</name>
<dbReference type="PANTHER" id="PTHR21708">
    <property type="entry name" value="PROBABLE 2-DEHYDROPANTOATE 2-REDUCTASE"/>
    <property type="match status" value="1"/>
</dbReference>
<dbReference type="NCBIfam" id="TIGR00745">
    <property type="entry name" value="apbA_panE"/>
    <property type="match status" value="1"/>
</dbReference>
<dbReference type="SUPFAM" id="SSF51735">
    <property type="entry name" value="NAD(P)-binding Rossmann-fold domains"/>
    <property type="match status" value="1"/>
</dbReference>
<dbReference type="InterPro" id="IPR013332">
    <property type="entry name" value="KPR_N"/>
</dbReference>
<dbReference type="Gene3D" id="1.10.1040.10">
    <property type="entry name" value="N-(1-d-carboxylethyl)-l-norvaline Dehydrogenase, domain 2"/>
    <property type="match status" value="1"/>
</dbReference>
<evidence type="ECO:0000259" key="6">
    <source>
        <dbReference type="Pfam" id="PF08546"/>
    </source>
</evidence>
<dbReference type="InterPro" id="IPR003710">
    <property type="entry name" value="ApbA"/>
</dbReference>
<dbReference type="InterPro" id="IPR008927">
    <property type="entry name" value="6-PGluconate_DH-like_C_sf"/>
</dbReference>
<dbReference type="InterPro" id="IPR013752">
    <property type="entry name" value="KPA_reductase"/>
</dbReference>
<evidence type="ECO:0000313" key="7">
    <source>
        <dbReference type="EMBL" id="KAK5948011.1"/>
    </source>
</evidence>
<feature type="domain" description="Ketopantoate reductase C-terminal" evidence="6">
    <location>
        <begin position="203"/>
        <end position="323"/>
    </location>
</feature>
<dbReference type="AlphaFoldDB" id="A0AAN8EXT2"/>
<sequence>MLQGKANTLIVGCGGIGTIAALNLEKGGRATVTAVLRSNYKLVNDRGFNIQSCDFGEVFGFKPTTIRNTIPNVTEERLDPFKYIIVTTKNIPDIPPSLVDLVKPAVTPGQTTIVLMQNGLNIERPFVKAFPENVILSSVTFCGSHEVATGDIHHNDHDRSAVGAFRNPNLDQAAEDKEAQEFCDIYNASGKTTTEFQPNVAFSRWRKLLYNACLNSICAVTDLDTGRIQLADAAVEYLVRPAMEEIRAAAKAHDVDLPADLVDFMITMDDITMYNPPSMQVDMRKGNFTEFENIVGEPVRDGTAEGVPMPTLTVIYGILKSMQWRTKEKKGMVEIPAPVDHTVAK</sequence>
<dbReference type="Pfam" id="PF08546">
    <property type="entry name" value="ApbA_C"/>
    <property type="match status" value="1"/>
</dbReference>
<dbReference type="GO" id="GO:0005737">
    <property type="term" value="C:cytoplasm"/>
    <property type="evidence" value="ECO:0007669"/>
    <property type="project" value="TreeGrafter"/>
</dbReference>
<comment type="function">
    <text evidence="4">Catalyzes the NADPH-dependent reduction of ketopantoate into pantoic acid.</text>
</comment>
<dbReference type="Gene3D" id="3.40.50.720">
    <property type="entry name" value="NAD(P)-binding Rossmann-like Domain"/>
    <property type="match status" value="1"/>
</dbReference>
<accession>A0AAN8EXT2</accession>
<evidence type="ECO:0000256" key="1">
    <source>
        <dbReference type="ARBA" id="ARBA00007870"/>
    </source>
</evidence>
<dbReference type="FunFam" id="1.10.1040.10:FF:000017">
    <property type="entry name" value="2-dehydropantoate 2-reductase"/>
    <property type="match status" value="1"/>
</dbReference>
<dbReference type="Pfam" id="PF02558">
    <property type="entry name" value="ApbA"/>
    <property type="match status" value="1"/>
</dbReference>
<proteinExistence type="inferred from homology"/>
<keyword evidence="2 4" id="KW-0521">NADP</keyword>
<dbReference type="Proteomes" id="UP001316803">
    <property type="component" value="Unassembled WGS sequence"/>
</dbReference>
<dbReference type="SUPFAM" id="SSF48179">
    <property type="entry name" value="6-phosphogluconate dehydrogenase C-terminal domain-like"/>
    <property type="match status" value="1"/>
</dbReference>
<evidence type="ECO:0000313" key="8">
    <source>
        <dbReference type="Proteomes" id="UP001316803"/>
    </source>
</evidence>
<evidence type="ECO:0000256" key="2">
    <source>
        <dbReference type="ARBA" id="ARBA00022857"/>
    </source>
</evidence>
<dbReference type="InterPro" id="IPR036291">
    <property type="entry name" value="NAD(P)-bd_dom_sf"/>
</dbReference>
<protein>
    <recommendedName>
        <fullName evidence="4">2-dehydropantoate 2-reductase</fullName>
        <ecNumber evidence="4">1.1.1.169</ecNumber>
    </recommendedName>
    <alternativeName>
        <fullName evidence="4">Ketopantoate reductase</fullName>
    </alternativeName>
</protein>
<keyword evidence="3 4" id="KW-0560">Oxidoreductase</keyword>
<comment type="catalytic activity">
    <reaction evidence="4">
        <text>(R)-pantoate + NADP(+) = 2-dehydropantoate + NADPH + H(+)</text>
        <dbReference type="Rhea" id="RHEA:16233"/>
        <dbReference type="ChEBI" id="CHEBI:11561"/>
        <dbReference type="ChEBI" id="CHEBI:15378"/>
        <dbReference type="ChEBI" id="CHEBI:15980"/>
        <dbReference type="ChEBI" id="CHEBI:57783"/>
        <dbReference type="ChEBI" id="CHEBI:58349"/>
        <dbReference type="EC" id="1.1.1.169"/>
    </reaction>
</comment>
<dbReference type="InterPro" id="IPR051402">
    <property type="entry name" value="KPR-Related"/>
</dbReference>
<dbReference type="GO" id="GO:0015940">
    <property type="term" value="P:pantothenate biosynthetic process"/>
    <property type="evidence" value="ECO:0007669"/>
    <property type="project" value="InterPro"/>
</dbReference>